<reference evidence="2 3" key="1">
    <citation type="submission" date="2024-02" db="EMBL/GenBank/DDBJ databases">
        <title>High-quality chromosome-scale genome assembly of Pensacola bahiagrass (Paspalum notatum Flugge var. saurae).</title>
        <authorList>
            <person name="Vega J.M."/>
            <person name="Podio M."/>
            <person name="Orjuela J."/>
            <person name="Siena L.A."/>
            <person name="Pessino S.C."/>
            <person name="Combes M.C."/>
            <person name="Mariac C."/>
            <person name="Albertini E."/>
            <person name="Pupilli F."/>
            <person name="Ortiz J.P.A."/>
            <person name="Leblanc O."/>
        </authorList>
    </citation>
    <scope>NUCLEOTIDE SEQUENCE [LARGE SCALE GENOMIC DNA]</scope>
    <source>
        <strain evidence="2">R1</strain>
        <tissue evidence="2">Leaf</tissue>
    </source>
</reference>
<evidence type="ECO:0000313" key="3">
    <source>
        <dbReference type="Proteomes" id="UP001341281"/>
    </source>
</evidence>
<sequence length="230" mass="26054">MIRGSPAGLQLRLHLICIRWLGARTKRSLISCSTSAGLEVFGEWNRCNSYLNSSNSRICWKRCTSTISLTAFVGDGLKMAFTRLNQPTSSNSKVPSALLKQNQSGRHMLKANTSSLPVQAKILTADKLIQRHWPCDPIYMLCEQEEETAVHLCLKCPFTLQPPSLEVQNIEEWGVAALKNNSKENQKSCAGIFMYISWNIWKERNRRIFEGKSISPQAVLHLAKEEMMLR</sequence>
<evidence type="ECO:0000259" key="1">
    <source>
        <dbReference type="Pfam" id="PF13966"/>
    </source>
</evidence>
<keyword evidence="3" id="KW-1185">Reference proteome</keyword>
<feature type="domain" description="Reverse transcriptase zinc-binding" evidence="1">
    <location>
        <begin position="118"/>
        <end position="160"/>
    </location>
</feature>
<protein>
    <recommendedName>
        <fullName evidence="1">Reverse transcriptase zinc-binding domain-containing protein</fullName>
    </recommendedName>
</protein>
<gene>
    <name evidence="2" type="ORF">U9M48_026231</name>
</gene>
<dbReference type="EMBL" id="CP144750">
    <property type="protein sequence ID" value="WVZ78536.1"/>
    <property type="molecule type" value="Genomic_DNA"/>
</dbReference>
<evidence type="ECO:0000313" key="2">
    <source>
        <dbReference type="EMBL" id="WVZ78536.1"/>
    </source>
</evidence>
<organism evidence="2 3">
    <name type="scientific">Paspalum notatum var. saurae</name>
    <dbReference type="NCBI Taxonomy" id="547442"/>
    <lineage>
        <taxon>Eukaryota</taxon>
        <taxon>Viridiplantae</taxon>
        <taxon>Streptophyta</taxon>
        <taxon>Embryophyta</taxon>
        <taxon>Tracheophyta</taxon>
        <taxon>Spermatophyta</taxon>
        <taxon>Magnoliopsida</taxon>
        <taxon>Liliopsida</taxon>
        <taxon>Poales</taxon>
        <taxon>Poaceae</taxon>
        <taxon>PACMAD clade</taxon>
        <taxon>Panicoideae</taxon>
        <taxon>Andropogonodae</taxon>
        <taxon>Paspaleae</taxon>
        <taxon>Paspalinae</taxon>
        <taxon>Paspalum</taxon>
    </lineage>
</organism>
<feature type="non-terminal residue" evidence="2">
    <location>
        <position position="230"/>
    </location>
</feature>
<dbReference type="Pfam" id="PF13966">
    <property type="entry name" value="zf-RVT"/>
    <property type="match status" value="1"/>
</dbReference>
<dbReference type="InterPro" id="IPR026960">
    <property type="entry name" value="RVT-Znf"/>
</dbReference>
<dbReference type="Proteomes" id="UP001341281">
    <property type="component" value="Chromosome 06"/>
</dbReference>
<name>A0AAQ3WZ39_PASNO</name>
<accession>A0AAQ3WZ39</accession>
<dbReference type="AlphaFoldDB" id="A0AAQ3WZ39"/>
<proteinExistence type="predicted"/>